<dbReference type="GO" id="GO:0046854">
    <property type="term" value="P:phosphatidylinositol phosphate biosynthetic process"/>
    <property type="evidence" value="ECO:0007669"/>
    <property type="project" value="TreeGrafter"/>
</dbReference>
<dbReference type="SMART" id="SM00252">
    <property type="entry name" value="SH2"/>
    <property type="match status" value="2"/>
</dbReference>
<feature type="compositionally biased region" description="Basic and acidic residues" evidence="4">
    <location>
        <begin position="25"/>
        <end position="53"/>
    </location>
</feature>
<dbReference type="EMBL" id="CAXITT010000222">
    <property type="protein sequence ID" value="CAL1536143.1"/>
    <property type="molecule type" value="Genomic_DNA"/>
</dbReference>
<organism evidence="6 7">
    <name type="scientific">Lymnaea stagnalis</name>
    <name type="common">Great pond snail</name>
    <name type="synonym">Helix stagnalis</name>
    <dbReference type="NCBI Taxonomy" id="6523"/>
    <lineage>
        <taxon>Eukaryota</taxon>
        <taxon>Metazoa</taxon>
        <taxon>Spiralia</taxon>
        <taxon>Lophotrochozoa</taxon>
        <taxon>Mollusca</taxon>
        <taxon>Gastropoda</taxon>
        <taxon>Heterobranchia</taxon>
        <taxon>Euthyneura</taxon>
        <taxon>Panpulmonata</taxon>
        <taxon>Hygrophila</taxon>
        <taxon>Lymnaeoidea</taxon>
        <taxon>Lymnaeidae</taxon>
        <taxon>Lymnaea</taxon>
    </lineage>
</organism>
<dbReference type="InterPro" id="IPR036860">
    <property type="entry name" value="SH2_dom_sf"/>
</dbReference>
<evidence type="ECO:0000256" key="2">
    <source>
        <dbReference type="PROSITE-ProRule" id="PRU00191"/>
    </source>
</evidence>
<protein>
    <recommendedName>
        <fullName evidence="5">SH2 domain-containing protein</fullName>
    </recommendedName>
</protein>
<proteinExistence type="predicted"/>
<dbReference type="GO" id="GO:0005942">
    <property type="term" value="C:phosphatidylinositol 3-kinase complex"/>
    <property type="evidence" value="ECO:0007669"/>
    <property type="project" value="TreeGrafter"/>
</dbReference>
<dbReference type="SUPFAM" id="SSF55550">
    <property type="entry name" value="SH2 domain"/>
    <property type="match status" value="2"/>
</dbReference>
<feature type="coiled-coil region" evidence="3">
    <location>
        <begin position="334"/>
        <end position="399"/>
    </location>
</feature>
<evidence type="ECO:0000259" key="5">
    <source>
        <dbReference type="PROSITE" id="PS50001"/>
    </source>
</evidence>
<dbReference type="AlphaFoldDB" id="A0AAV2HV22"/>
<dbReference type="PANTHER" id="PTHR10155">
    <property type="entry name" value="PHOSPHATIDYLINOSITOL 3-KINASE REGULATORY SUBUNIT"/>
    <property type="match status" value="1"/>
</dbReference>
<dbReference type="PANTHER" id="PTHR10155:SF0">
    <property type="entry name" value="SUPPRESSOR OF CYTOKINE SIGNALING AT 36E, ISOFORM D"/>
    <property type="match status" value="1"/>
</dbReference>
<comment type="caution">
    <text evidence="6">The sequence shown here is derived from an EMBL/GenBank/DDBJ whole genome shotgun (WGS) entry which is preliminary data.</text>
</comment>
<keyword evidence="3" id="KW-0175">Coiled coil</keyword>
<evidence type="ECO:0000313" key="7">
    <source>
        <dbReference type="Proteomes" id="UP001497497"/>
    </source>
</evidence>
<sequence length="606" mass="68817">METPMSDPVGCDHAVSIQELSPGERNTDEPKAGETGAGERDTCETDAGERDTSETDPSESSPKESTSVSPDRPPVMQRKLLNLSYGESPGSSDTIPGFEAFSDSISDESRHRFVYENDEDELDAECSFYYNLSLAAAADSNSTSEAKVYEAAEDHVQLRRKPFPDFRLLSLNEPSFKAKKMKNCNVTYNQIDKGASYDGSGSPCDMNPVSKNLPPWYWGPLSRTKAEDILKDRPDGSFLVRDSSFPGAYTLTVRQDGQSRCLKVFQFNDLFGLKLNDVRFESLEELVEYYSHHSLAEFNRILTTTLNNPVLKTSVKRVNLFEALCLLVENGRKLHKSRKQFNALLEKYTKLTQEIQLLQMEAKARDIATEMYESILFLANRTDEELEEYEKMDDNKRKKLEDNKSLAVNRHMITSELTKEVWKKVASKEDELSRHNQETNEFMLVLREAEEVCSMIRDQVLNSGAMPELVDCIVDEESLENIWPQSQWLVNCTREDAIAFLCDKTVGTFLMRPKNEPHKPYVLSIVCSKDDETSDVKHCVVFHPPGRGYGFRPDGAVFDSLDELVAKHTRTSIKIYFSHIDTCLAHPVFESRSRENSEPIQQDENG</sequence>
<dbReference type="PROSITE" id="PS50001">
    <property type="entry name" value="SH2"/>
    <property type="match status" value="2"/>
</dbReference>
<keyword evidence="1 2" id="KW-0727">SH2 domain</keyword>
<feature type="domain" description="SH2" evidence="5">
    <location>
        <begin position="216"/>
        <end position="310"/>
    </location>
</feature>
<keyword evidence="7" id="KW-1185">Reference proteome</keyword>
<dbReference type="InterPro" id="IPR000980">
    <property type="entry name" value="SH2"/>
</dbReference>
<evidence type="ECO:0000256" key="4">
    <source>
        <dbReference type="SAM" id="MobiDB-lite"/>
    </source>
</evidence>
<feature type="domain" description="SH2" evidence="5">
    <location>
        <begin position="483"/>
        <end position="588"/>
    </location>
</feature>
<dbReference type="PRINTS" id="PR00678">
    <property type="entry name" value="PI3KINASEP85"/>
</dbReference>
<dbReference type="Pfam" id="PF00017">
    <property type="entry name" value="SH2"/>
    <property type="match status" value="2"/>
</dbReference>
<evidence type="ECO:0000256" key="1">
    <source>
        <dbReference type="ARBA" id="ARBA00022999"/>
    </source>
</evidence>
<dbReference type="Gene3D" id="3.30.505.10">
    <property type="entry name" value="SH2 domain"/>
    <property type="match status" value="2"/>
</dbReference>
<name>A0AAV2HV22_LYMST</name>
<feature type="compositionally biased region" description="Low complexity" evidence="4">
    <location>
        <begin position="58"/>
        <end position="70"/>
    </location>
</feature>
<gene>
    <name evidence="6" type="ORF">GSLYS_00010056001</name>
</gene>
<accession>A0AAV2HV22</accession>
<dbReference type="PRINTS" id="PR00401">
    <property type="entry name" value="SH2DOMAIN"/>
</dbReference>
<reference evidence="6 7" key="1">
    <citation type="submission" date="2024-04" db="EMBL/GenBank/DDBJ databases">
        <authorList>
            <consortium name="Genoscope - CEA"/>
            <person name="William W."/>
        </authorList>
    </citation>
    <scope>NUCLEOTIDE SEQUENCE [LARGE SCALE GENOMIC DNA]</scope>
</reference>
<evidence type="ECO:0000256" key="3">
    <source>
        <dbReference type="SAM" id="Coils"/>
    </source>
</evidence>
<feature type="region of interest" description="Disordered" evidence="4">
    <location>
        <begin position="1"/>
        <end position="94"/>
    </location>
</feature>
<evidence type="ECO:0000313" key="6">
    <source>
        <dbReference type="EMBL" id="CAL1536143.1"/>
    </source>
</evidence>
<dbReference type="GO" id="GO:0046935">
    <property type="term" value="F:1-phosphatidylinositol-3-kinase regulator activity"/>
    <property type="evidence" value="ECO:0007669"/>
    <property type="project" value="TreeGrafter"/>
</dbReference>
<dbReference type="Proteomes" id="UP001497497">
    <property type="component" value="Unassembled WGS sequence"/>
</dbReference>